<dbReference type="Pfam" id="PF23822">
    <property type="entry name" value="DUF7192"/>
    <property type="match status" value="1"/>
</dbReference>
<evidence type="ECO:0000259" key="1">
    <source>
        <dbReference type="Pfam" id="PF23822"/>
    </source>
</evidence>
<gene>
    <name evidence="2" type="ORF">UFOVP1222_47</name>
</gene>
<organism evidence="2">
    <name type="scientific">uncultured Caudovirales phage</name>
    <dbReference type="NCBI Taxonomy" id="2100421"/>
    <lineage>
        <taxon>Viruses</taxon>
        <taxon>Duplodnaviria</taxon>
        <taxon>Heunggongvirae</taxon>
        <taxon>Uroviricota</taxon>
        <taxon>Caudoviricetes</taxon>
        <taxon>Peduoviridae</taxon>
        <taxon>Maltschvirus</taxon>
        <taxon>Maltschvirus maltsch</taxon>
    </lineage>
</organism>
<dbReference type="EMBL" id="LR797167">
    <property type="protein sequence ID" value="CAB4191574.1"/>
    <property type="molecule type" value="Genomic_DNA"/>
</dbReference>
<protein>
    <recommendedName>
        <fullName evidence="1">DUF7192 domain-containing protein</fullName>
    </recommendedName>
</protein>
<dbReference type="InterPro" id="IPR055616">
    <property type="entry name" value="DUF7192"/>
</dbReference>
<name>A0A6J5RIJ0_9CAUD</name>
<evidence type="ECO:0000313" key="2">
    <source>
        <dbReference type="EMBL" id="CAB4191574.1"/>
    </source>
</evidence>
<feature type="non-terminal residue" evidence="2">
    <location>
        <position position="1"/>
    </location>
</feature>
<feature type="domain" description="DUF7192" evidence="1">
    <location>
        <begin position="29"/>
        <end position="277"/>
    </location>
</feature>
<sequence length="304" mass="33649">GRSKETLRWPPPLTPTCVNPMFNIKERTTDKCAVRVYHSVEHALRVAVNGNAWTCKRSSRDGDSGWAGASWTEALELARYGWRDGAKHIRKAFADLPSPTLSAGNAWRHDYYGERIDMARFSYGDDACFRTRNGADRGRAKLVRILVPMAYPCSTSEKSVVNRGAAIISVVDALEMTRRTVEVVCCYASTSSGSRKATQGFHMNHAVVVKQAGQPFDIDRMSFFLSHNASLRRFGFALMESCKEAQSSHQGNYGYGCDIHPDDQSPNSIALPELHGGDWSTPAQARETLASIVRDKGHALSFSK</sequence>
<accession>A0A6J5RIJ0</accession>
<reference evidence="2" key="1">
    <citation type="submission" date="2020-05" db="EMBL/GenBank/DDBJ databases">
        <authorList>
            <person name="Chiriac C."/>
            <person name="Salcher M."/>
            <person name="Ghai R."/>
            <person name="Kavagutti S V."/>
        </authorList>
    </citation>
    <scope>NUCLEOTIDE SEQUENCE</scope>
</reference>
<proteinExistence type="predicted"/>